<evidence type="ECO:0000256" key="16">
    <source>
        <dbReference type="ARBA" id="ARBA00031927"/>
    </source>
</evidence>
<comment type="catalytic activity">
    <reaction evidence="18">
        <text>N(6)-methyl-ATP + H2O = N(6)-methyl-AMP + diphosphate + H(+)</text>
        <dbReference type="Rhea" id="RHEA:67608"/>
        <dbReference type="ChEBI" id="CHEBI:15377"/>
        <dbReference type="ChEBI" id="CHEBI:15378"/>
        <dbReference type="ChEBI" id="CHEBI:33019"/>
        <dbReference type="ChEBI" id="CHEBI:144842"/>
        <dbReference type="ChEBI" id="CHEBI:172873"/>
    </reaction>
    <physiologicalReaction direction="left-to-right" evidence="18">
        <dbReference type="Rhea" id="RHEA:67609"/>
    </physiologicalReaction>
</comment>
<evidence type="ECO:0000256" key="11">
    <source>
        <dbReference type="ARBA" id="ARBA00026103"/>
    </source>
</evidence>
<organism evidence="23 24">
    <name type="scientific">Amnibacterium kyonggiense</name>
    <dbReference type="NCBI Taxonomy" id="595671"/>
    <lineage>
        <taxon>Bacteria</taxon>
        <taxon>Bacillati</taxon>
        <taxon>Actinomycetota</taxon>
        <taxon>Actinomycetes</taxon>
        <taxon>Micrococcales</taxon>
        <taxon>Microbacteriaceae</taxon>
        <taxon>Amnibacterium</taxon>
    </lineage>
</organism>
<dbReference type="EC" id="3.6.1.56" evidence="11"/>
<dbReference type="PANTHER" id="PTHR43758:SF2">
    <property type="entry name" value="OXIDIZED PURINE NUCLEOSIDE TRIPHOSPHATE HYDROLASE"/>
    <property type="match status" value="1"/>
</dbReference>
<proteinExistence type="inferred from homology"/>
<comment type="catalytic activity">
    <reaction evidence="9">
        <text>8-oxo-dGTP + H2O = 8-oxo-dGMP + diphosphate + H(+)</text>
        <dbReference type="Rhea" id="RHEA:31575"/>
        <dbReference type="ChEBI" id="CHEBI:15377"/>
        <dbReference type="ChEBI" id="CHEBI:15378"/>
        <dbReference type="ChEBI" id="CHEBI:33019"/>
        <dbReference type="ChEBI" id="CHEBI:63224"/>
        <dbReference type="ChEBI" id="CHEBI:77896"/>
    </reaction>
    <physiologicalReaction direction="left-to-right" evidence="9">
        <dbReference type="Rhea" id="RHEA:31576"/>
    </physiologicalReaction>
</comment>
<evidence type="ECO:0000313" key="23">
    <source>
        <dbReference type="EMBL" id="TDS77250.1"/>
    </source>
</evidence>
<comment type="catalytic activity">
    <reaction evidence="10">
        <text>2-oxo-ATP + H2O = 2-oxo-AMP + diphosphate + H(+)</text>
        <dbReference type="Rhea" id="RHEA:67392"/>
        <dbReference type="ChEBI" id="CHEBI:15377"/>
        <dbReference type="ChEBI" id="CHEBI:15378"/>
        <dbReference type="ChEBI" id="CHEBI:33019"/>
        <dbReference type="ChEBI" id="CHEBI:71395"/>
        <dbReference type="ChEBI" id="CHEBI:172878"/>
    </reaction>
    <physiologicalReaction direction="left-to-right" evidence="10">
        <dbReference type="Rhea" id="RHEA:67393"/>
    </physiologicalReaction>
</comment>
<dbReference type="PRINTS" id="PR01403">
    <property type="entry name" value="8OXTPHPHTASE"/>
</dbReference>
<dbReference type="GO" id="GO:0005737">
    <property type="term" value="C:cytoplasm"/>
    <property type="evidence" value="ECO:0007669"/>
    <property type="project" value="TreeGrafter"/>
</dbReference>
<evidence type="ECO:0000256" key="21">
    <source>
        <dbReference type="ARBA" id="ARBA00053094"/>
    </source>
</evidence>
<evidence type="ECO:0000259" key="22">
    <source>
        <dbReference type="PROSITE" id="PS51462"/>
    </source>
</evidence>
<dbReference type="InterPro" id="IPR003563">
    <property type="entry name" value="8ODP"/>
</dbReference>
<evidence type="ECO:0000256" key="1">
    <source>
        <dbReference type="ARBA" id="ARBA00001946"/>
    </source>
</evidence>
<dbReference type="PROSITE" id="PS51462">
    <property type="entry name" value="NUDIX"/>
    <property type="match status" value="1"/>
</dbReference>
<dbReference type="InterPro" id="IPR000086">
    <property type="entry name" value="NUDIX_hydrolase_dom"/>
</dbReference>
<evidence type="ECO:0000256" key="7">
    <source>
        <dbReference type="ARBA" id="ARBA00024448"/>
    </source>
</evidence>
<evidence type="ECO:0000256" key="19">
    <source>
        <dbReference type="ARBA" id="ARBA00048894"/>
    </source>
</evidence>
<comment type="caution">
    <text evidence="23">The sequence shown here is derived from an EMBL/GenBank/DDBJ whole genome shotgun (WGS) entry which is preliminary data.</text>
</comment>
<dbReference type="InterPro" id="IPR020084">
    <property type="entry name" value="NUDIX_hydrolase_CS"/>
</dbReference>
<dbReference type="GO" id="GO:0008828">
    <property type="term" value="F:dATP diphosphatase activity"/>
    <property type="evidence" value="ECO:0007669"/>
    <property type="project" value="UniProtKB-EC"/>
</dbReference>
<dbReference type="Pfam" id="PF00293">
    <property type="entry name" value="NUDIX"/>
    <property type="match status" value="1"/>
</dbReference>
<evidence type="ECO:0000256" key="13">
    <source>
        <dbReference type="ARBA" id="ARBA00029673"/>
    </source>
</evidence>
<dbReference type="InterPro" id="IPR015797">
    <property type="entry name" value="NUDIX_hydrolase-like_dom_sf"/>
</dbReference>
<name>A0A4R7FLG6_9MICO</name>
<dbReference type="AlphaFoldDB" id="A0A4R7FLG6"/>
<sequence length="157" mass="17210">MSIQQVCVIYVTRSTARGRQVLLGHKRTGLGAGKVVAPGGKLEPGEHAADAVLRELREEVGEQVACSDVVEVGINRYRFPTKPAWHQDSHVFTANWTAGEPEASDELQPEWVDTARVPYDLMWADARLWLPTVLDGGECCAEYTFAADLSSLDATRA</sequence>
<keyword evidence="6" id="KW-0460">Magnesium</keyword>
<evidence type="ECO:0000256" key="4">
    <source>
        <dbReference type="ARBA" id="ARBA00022723"/>
    </source>
</evidence>
<keyword evidence="24" id="KW-1185">Reference proteome</keyword>
<comment type="catalytic activity">
    <reaction evidence="7">
        <text>8-oxo-dATP + H2O = 8-oxo-dAMP + diphosphate + H(+)</text>
        <dbReference type="Rhea" id="RHEA:65396"/>
        <dbReference type="ChEBI" id="CHEBI:15377"/>
        <dbReference type="ChEBI" id="CHEBI:15378"/>
        <dbReference type="ChEBI" id="CHEBI:33019"/>
        <dbReference type="ChEBI" id="CHEBI:71361"/>
        <dbReference type="ChEBI" id="CHEBI:172871"/>
    </reaction>
    <physiologicalReaction direction="left-to-right" evidence="7">
        <dbReference type="Rhea" id="RHEA:65397"/>
    </physiologicalReaction>
</comment>
<feature type="domain" description="Nudix hydrolase" evidence="22">
    <location>
        <begin position="2"/>
        <end position="135"/>
    </location>
</feature>
<evidence type="ECO:0000256" key="2">
    <source>
        <dbReference type="ARBA" id="ARBA00005582"/>
    </source>
</evidence>
<evidence type="ECO:0000256" key="14">
    <source>
        <dbReference type="ARBA" id="ARBA00030634"/>
    </source>
</evidence>
<dbReference type="PROSITE" id="PS00893">
    <property type="entry name" value="NUDIX_BOX"/>
    <property type="match status" value="1"/>
</dbReference>
<dbReference type="EMBL" id="SOAM01000002">
    <property type="protein sequence ID" value="TDS77250.1"/>
    <property type="molecule type" value="Genomic_DNA"/>
</dbReference>
<evidence type="ECO:0000256" key="17">
    <source>
        <dbReference type="ARBA" id="ARBA00032071"/>
    </source>
</evidence>
<evidence type="ECO:0000256" key="15">
    <source>
        <dbReference type="ARBA" id="ARBA00030682"/>
    </source>
</evidence>
<comment type="similarity">
    <text evidence="2">Belongs to the Nudix hydrolase family.</text>
</comment>
<evidence type="ECO:0000256" key="10">
    <source>
        <dbReference type="ARBA" id="ARBA00024596"/>
    </source>
</evidence>
<evidence type="ECO:0000256" key="8">
    <source>
        <dbReference type="ARBA" id="ARBA00024459"/>
    </source>
</evidence>
<evidence type="ECO:0000256" key="6">
    <source>
        <dbReference type="ARBA" id="ARBA00022842"/>
    </source>
</evidence>
<comment type="catalytic activity">
    <reaction evidence="19">
        <text>O(6)-methyl-dGTP + H2O = O(6)-methyl-dGMP + diphosphate + H(+)</text>
        <dbReference type="Rhea" id="RHEA:67600"/>
        <dbReference type="ChEBI" id="CHEBI:15377"/>
        <dbReference type="ChEBI" id="CHEBI:15378"/>
        <dbReference type="ChEBI" id="CHEBI:33019"/>
        <dbReference type="ChEBI" id="CHEBI:169974"/>
        <dbReference type="ChEBI" id="CHEBI:169975"/>
    </reaction>
    <physiologicalReaction direction="left-to-right" evidence="19">
        <dbReference type="Rhea" id="RHEA:67601"/>
    </physiologicalReaction>
</comment>
<evidence type="ECO:0000256" key="18">
    <source>
        <dbReference type="ARBA" id="ARBA00048002"/>
    </source>
</evidence>
<dbReference type="GO" id="GO:0042262">
    <property type="term" value="P:DNA protection"/>
    <property type="evidence" value="ECO:0007669"/>
    <property type="project" value="InterPro"/>
</dbReference>
<accession>A0A4R7FLG6</accession>
<keyword evidence="5" id="KW-0378">Hydrolase</keyword>
<dbReference type="CDD" id="cd03427">
    <property type="entry name" value="NUDIX_MTH1_Nudt1"/>
    <property type="match status" value="1"/>
</dbReference>
<comment type="cofactor">
    <cofactor evidence="1">
        <name>Mg(2+)</name>
        <dbReference type="ChEBI" id="CHEBI:18420"/>
    </cofactor>
</comment>
<comment type="function">
    <text evidence="21">Oxidized purine nucleoside triphosphate hydrolase which is a prominent sanitizer of the oxidized nucleotide pool. Catalyzes the hydrolysis of 2-oxo-dATP (2-hydroxy-dATP) into 2-oxo-dAMP. Also has a significant hydrolase activity toward 2-oxo-ATP, 8-oxo-dGTP and 8-oxo-dATP. Through the hydrolysis of oxidized purine nucleoside triphosphates, prevents their incorporation into DNA and the subsequent transversions A:T to C:G and G:C to T:A. Also catalyzes the hydrolysis of methylated purine nucleoside triphosphate preventing their integration into DNA. Through this antimutagenic activity protects cells from oxidative stress.</text>
</comment>
<dbReference type="Gene3D" id="3.90.79.10">
    <property type="entry name" value="Nucleoside Triphosphate Pyrophosphohydrolase"/>
    <property type="match status" value="1"/>
</dbReference>
<dbReference type="RefSeq" id="WP_133766343.1">
    <property type="nucleotide sequence ID" value="NZ_BAAARP010000002.1"/>
</dbReference>
<evidence type="ECO:0000256" key="9">
    <source>
        <dbReference type="ARBA" id="ARBA00024486"/>
    </source>
</evidence>
<dbReference type="OrthoDB" id="9804563at2"/>
<evidence type="ECO:0000256" key="12">
    <source>
        <dbReference type="ARBA" id="ARBA00026218"/>
    </source>
</evidence>
<comment type="catalytic activity">
    <reaction evidence="20">
        <text>N(6)-methyl-dATP + H2O = N(6)-methyl-dAMP + diphosphate + H(+)</text>
        <dbReference type="Rhea" id="RHEA:67604"/>
        <dbReference type="ChEBI" id="CHEBI:15377"/>
        <dbReference type="ChEBI" id="CHEBI:15378"/>
        <dbReference type="ChEBI" id="CHEBI:33019"/>
        <dbReference type="ChEBI" id="CHEBI:169976"/>
        <dbReference type="ChEBI" id="CHEBI:172872"/>
    </reaction>
    <physiologicalReaction direction="left-to-right" evidence="20">
        <dbReference type="Rhea" id="RHEA:67605"/>
    </physiologicalReaction>
</comment>
<gene>
    <name evidence="23" type="ORF">CLV52_2191</name>
</gene>
<evidence type="ECO:0000256" key="20">
    <source>
        <dbReference type="ARBA" id="ARBA00049032"/>
    </source>
</evidence>
<protein>
    <recommendedName>
        <fullName evidence="12">Oxidized purine nucleoside triphosphate hydrolase</fullName>
        <ecNumber evidence="11">3.6.1.56</ecNumber>
    </recommendedName>
    <alternativeName>
        <fullName evidence="16">2-hydroxy-dATP diphosphatase</fullName>
    </alternativeName>
    <alternativeName>
        <fullName evidence="15">7,8-dihydro-8-oxoguanine triphosphatase</fullName>
    </alternativeName>
    <alternativeName>
        <fullName evidence="14">8-oxo-dGTPase</fullName>
    </alternativeName>
    <alternativeName>
        <fullName evidence="17">Methylated purine nucleoside triphosphate hydrolase</fullName>
    </alternativeName>
    <alternativeName>
        <fullName evidence="13">Nucleoside diphosphate-linked moiety X motif 1</fullName>
    </alternativeName>
</protein>
<keyword evidence="4" id="KW-0479">Metal-binding</keyword>
<evidence type="ECO:0000256" key="5">
    <source>
        <dbReference type="ARBA" id="ARBA00022801"/>
    </source>
</evidence>
<dbReference type="SUPFAM" id="SSF55811">
    <property type="entry name" value="Nudix"/>
    <property type="match status" value="1"/>
</dbReference>
<evidence type="ECO:0000256" key="3">
    <source>
        <dbReference type="ARBA" id="ARBA00011245"/>
    </source>
</evidence>
<comment type="catalytic activity">
    <reaction evidence="8">
        <text>2-oxo-dATP + H2O = 2-oxo-dAMP + diphosphate + H(+)</text>
        <dbReference type="Rhea" id="RHEA:31583"/>
        <dbReference type="ChEBI" id="CHEBI:15377"/>
        <dbReference type="ChEBI" id="CHEBI:15378"/>
        <dbReference type="ChEBI" id="CHEBI:33019"/>
        <dbReference type="ChEBI" id="CHEBI:63212"/>
        <dbReference type="ChEBI" id="CHEBI:77897"/>
        <dbReference type="EC" id="3.6.1.56"/>
    </reaction>
    <physiologicalReaction direction="left-to-right" evidence="8">
        <dbReference type="Rhea" id="RHEA:31584"/>
    </physiologicalReaction>
</comment>
<dbReference type="Proteomes" id="UP000295344">
    <property type="component" value="Unassembled WGS sequence"/>
</dbReference>
<evidence type="ECO:0000313" key="24">
    <source>
        <dbReference type="Proteomes" id="UP000295344"/>
    </source>
</evidence>
<dbReference type="PANTHER" id="PTHR43758">
    <property type="entry name" value="7,8-DIHYDRO-8-OXOGUANINE TRIPHOSPHATASE"/>
    <property type="match status" value="1"/>
</dbReference>
<comment type="subunit">
    <text evidence="3">Monomer.</text>
</comment>
<dbReference type="GO" id="GO:0008413">
    <property type="term" value="F:8-oxo-7,8-dihydroguanosine triphosphate pyrophosphatase activity"/>
    <property type="evidence" value="ECO:0007669"/>
    <property type="project" value="InterPro"/>
</dbReference>
<reference evidence="23 24" key="1">
    <citation type="submission" date="2019-03" db="EMBL/GenBank/DDBJ databases">
        <title>Genomic Encyclopedia of Archaeal and Bacterial Type Strains, Phase II (KMG-II): from individual species to whole genera.</title>
        <authorList>
            <person name="Goeker M."/>
        </authorList>
    </citation>
    <scope>NUCLEOTIDE SEQUENCE [LARGE SCALE GENOMIC DNA]</scope>
    <source>
        <strain evidence="23 24">DSM 24782</strain>
    </source>
</reference>
<dbReference type="GO" id="GO:0046872">
    <property type="term" value="F:metal ion binding"/>
    <property type="evidence" value="ECO:0007669"/>
    <property type="project" value="UniProtKB-KW"/>
</dbReference>